<dbReference type="InterPro" id="IPR014284">
    <property type="entry name" value="RNA_pol_sigma-70_dom"/>
</dbReference>
<reference evidence="9" key="1">
    <citation type="submission" date="2021-03" db="EMBL/GenBank/DDBJ databases">
        <title>Antimicrobial resistance genes in bacteria isolated from Japanese honey, and their potential for conferring macrolide and lincosamide resistance in the American foulbrood pathogen Paenibacillus larvae.</title>
        <authorList>
            <person name="Okamoto M."/>
            <person name="Kumagai M."/>
            <person name="Kanamori H."/>
            <person name="Takamatsu D."/>
        </authorList>
    </citation>
    <scope>NUCLEOTIDE SEQUENCE</scope>
    <source>
        <strain evidence="9">J27TS8</strain>
    </source>
</reference>
<keyword evidence="2 6" id="KW-0805">Transcription regulation</keyword>
<dbReference type="EMBL" id="BORC01000006">
    <property type="protein sequence ID" value="GIN63429.1"/>
    <property type="molecule type" value="Genomic_DNA"/>
</dbReference>
<protein>
    <recommendedName>
        <fullName evidence="6">RNA polymerase sigma factor</fullName>
    </recommendedName>
</protein>
<evidence type="ECO:0000256" key="3">
    <source>
        <dbReference type="ARBA" id="ARBA00023082"/>
    </source>
</evidence>
<dbReference type="CDD" id="cd06171">
    <property type="entry name" value="Sigma70_r4"/>
    <property type="match status" value="1"/>
</dbReference>
<dbReference type="GO" id="GO:0003677">
    <property type="term" value="F:DNA binding"/>
    <property type="evidence" value="ECO:0007669"/>
    <property type="project" value="UniProtKB-KW"/>
</dbReference>
<dbReference type="PANTHER" id="PTHR43133">
    <property type="entry name" value="RNA POLYMERASE ECF-TYPE SIGMA FACTO"/>
    <property type="match status" value="1"/>
</dbReference>
<evidence type="ECO:0000313" key="10">
    <source>
        <dbReference type="Proteomes" id="UP000682111"/>
    </source>
</evidence>
<dbReference type="AlphaFoldDB" id="A0A919WKI9"/>
<dbReference type="PROSITE" id="PS01063">
    <property type="entry name" value="SIGMA70_ECF"/>
    <property type="match status" value="1"/>
</dbReference>
<comment type="caution">
    <text evidence="9">The sequence shown here is derived from an EMBL/GenBank/DDBJ whole genome shotgun (WGS) entry which is preliminary data.</text>
</comment>
<dbReference type="PANTHER" id="PTHR43133:SF8">
    <property type="entry name" value="RNA POLYMERASE SIGMA FACTOR HI_1459-RELATED"/>
    <property type="match status" value="1"/>
</dbReference>
<proteinExistence type="inferred from homology"/>
<dbReference type="GO" id="GO:0016987">
    <property type="term" value="F:sigma factor activity"/>
    <property type="evidence" value="ECO:0007669"/>
    <property type="project" value="UniProtKB-KW"/>
</dbReference>
<dbReference type="Gene3D" id="1.10.10.10">
    <property type="entry name" value="Winged helix-like DNA-binding domain superfamily/Winged helix DNA-binding domain"/>
    <property type="match status" value="1"/>
</dbReference>
<dbReference type="Proteomes" id="UP000682111">
    <property type="component" value="Unassembled WGS sequence"/>
</dbReference>
<comment type="similarity">
    <text evidence="1 6">Belongs to the sigma-70 factor family. ECF subfamily.</text>
</comment>
<accession>A0A919WKI9</accession>
<dbReference type="InterPro" id="IPR000838">
    <property type="entry name" value="RNA_pol_sigma70_ECF_CS"/>
</dbReference>
<evidence type="ECO:0000259" key="7">
    <source>
        <dbReference type="Pfam" id="PF04542"/>
    </source>
</evidence>
<keyword evidence="10" id="KW-1185">Reference proteome</keyword>
<dbReference type="Pfam" id="PF08281">
    <property type="entry name" value="Sigma70_r4_2"/>
    <property type="match status" value="1"/>
</dbReference>
<feature type="domain" description="RNA polymerase sigma-70 region 2" evidence="7">
    <location>
        <begin position="22"/>
        <end position="88"/>
    </location>
</feature>
<sequence length="188" mass="22371">MEEDLNWIKEVLAGNKKAYAHLIRKYKNPLYATVLRMTKNPADAQDLVQEVFIKVYHRLDKYEEKGSFSSWLYRIAINHCMDEFRKKSHQMKSSEVKEEDVVNGNHPEIVYLQKEKNRQLERLVGTLPEDERMIILLRYVNELSYQEISELLDIPLSTVRNKLFRAKKKMRETVKQEGGYFDELSSNR</sequence>
<evidence type="ECO:0000256" key="4">
    <source>
        <dbReference type="ARBA" id="ARBA00023125"/>
    </source>
</evidence>
<dbReference type="GO" id="GO:0006352">
    <property type="term" value="P:DNA-templated transcription initiation"/>
    <property type="evidence" value="ECO:0007669"/>
    <property type="project" value="InterPro"/>
</dbReference>
<name>A0A919WKI9_9BACI</name>
<dbReference type="InterPro" id="IPR013324">
    <property type="entry name" value="RNA_pol_sigma_r3/r4-like"/>
</dbReference>
<dbReference type="RefSeq" id="WP_095311596.1">
    <property type="nucleotide sequence ID" value="NZ_BORC01000006.1"/>
</dbReference>
<dbReference type="InterPro" id="IPR007627">
    <property type="entry name" value="RNA_pol_sigma70_r2"/>
</dbReference>
<evidence type="ECO:0000259" key="8">
    <source>
        <dbReference type="Pfam" id="PF08281"/>
    </source>
</evidence>
<evidence type="ECO:0000256" key="2">
    <source>
        <dbReference type="ARBA" id="ARBA00023015"/>
    </source>
</evidence>
<dbReference type="InterPro" id="IPR013249">
    <property type="entry name" value="RNA_pol_sigma70_r4_t2"/>
</dbReference>
<organism evidence="9 10">
    <name type="scientific">Robertmurraya siralis</name>
    <dbReference type="NCBI Taxonomy" id="77777"/>
    <lineage>
        <taxon>Bacteria</taxon>
        <taxon>Bacillati</taxon>
        <taxon>Bacillota</taxon>
        <taxon>Bacilli</taxon>
        <taxon>Bacillales</taxon>
        <taxon>Bacillaceae</taxon>
        <taxon>Robertmurraya</taxon>
    </lineage>
</organism>
<dbReference type="Pfam" id="PF04542">
    <property type="entry name" value="Sigma70_r2"/>
    <property type="match status" value="1"/>
</dbReference>
<keyword evidence="3 6" id="KW-0731">Sigma factor</keyword>
<dbReference type="InterPro" id="IPR013325">
    <property type="entry name" value="RNA_pol_sigma_r2"/>
</dbReference>
<evidence type="ECO:0000256" key="1">
    <source>
        <dbReference type="ARBA" id="ARBA00010641"/>
    </source>
</evidence>
<evidence type="ECO:0000313" key="9">
    <source>
        <dbReference type="EMBL" id="GIN63429.1"/>
    </source>
</evidence>
<dbReference type="Gene3D" id="1.10.1740.10">
    <property type="match status" value="1"/>
</dbReference>
<dbReference type="NCBIfam" id="TIGR02937">
    <property type="entry name" value="sigma70-ECF"/>
    <property type="match status" value="1"/>
</dbReference>
<dbReference type="SUPFAM" id="SSF88659">
    <property type="entry name" value="Sigma3 and sigma4 domains of RNA polymerase sigma factors"/>
    <property type="match status" value="1"/>
</dbReference>
<feature type="domain" description="RNA polymerase sigma factor 70 region 4 type 2" evidence="8">
    <location>
        <begin position="118"/>
        <end position="170"/>
    </location>
</feature>
<keyword evidence="5 6" id="KW-0804">Transcription</keyword>
<dbReference type="GO" id="GO:0006950">
    <property type="term" value="P:response to stress"/>
    <property type="evidence" value="ECO:0007669"/>
    <property type="project" value="UniProtKB-ARBA"/>
</dbReference>
<dbReference type="InterPro" id="IPR036388">
    <property type="entry name" value="WH-like_DNA-bd_sf"/>
</dbReference>
<dbReference type="SUPFAM" id="SSF88946">
    <property type="entry name" value="Sigma2 domain of RNA polymerase sigma factors"/>
    <property type="match status" value="1"/>
</dbReference>
<dbReference type="OrthoDB" id="9785675at2"/>
<evidence type="ECO:0000256" key="6">
    <source>
        <dbReference type="RuleBase" id="RU000716"/>
    </source>
</evidence>
<keyword evidence="4 6" id="KW-0238">DNA-binding</keyword>
<dbReference type="InterPro" id="IPR039425">
    <property type="entry name" value="RNA_pol_sigma-70-like"/>
</dbReference>
<evidence type="ECO:0000256" key="5">
    <source>
        <dbReference type="ARBA" id="ARBA00023163"/>
    </source>
</evidence>
<gene>
    <name evidence="9" type="ORF">J27TS8_34220</name>
</gene>